<comment type="function">
    <text evidence="3">Catalyzes the conversion of S-adenosyl-L-methionine (SAM) to carboxy-S-adenosyl-L-methionine (Cx-SAM).</text>
</comment>
<keyword evidence="6" id="KW-0489">Methyltransferase</keyword>
<dbReference type="Gene3D" id="3.40.50.150">
    <property type="entry name" value="Vaccinia Virus protein VP39"/>
    <property type="match status" value="1"/>
</dbReference>
<keyword evidence="1 3" id="KW-0808">Transferase</keyword>
<feature type="binding site" evidence="3 4">
    <location>
        <position position="134"/>
    </location>
    <ligand>
        <name>S-adenosyl-L-methionine</name>
        <dbReference type="ChEBI" id="CHEBI:59789"/>
    </ligand>
</feature>
<protein>
    <recommendedName>
        <fullName evidence="3">Carboxy-S-adenosyl-L-methionine synthase</fullName>
        <shortName evidence="3">Cx-SAM synthase</shortName>
        <ecNumber evidence="3">2.1.3.-</ecNumber>
    </recommendedName>
</protein>
<dbReference type="GO" id="GO:0002098">
    <property type="term" value="P:tRNA wobble uridine modification"/>
    <property type="evidence" value="ECO:0007669"/>
    <property type="project" value="InterPro"/>
</dbReference>
<keyword evidence="2 3" id="KW-0949">S-adenosyl-L-methionine</keyword>
<dbReference type="SUPFAM" id="SSF53335">
    <property type="entry name" value="S-adenosyl-L-methionine-dependent methyltransferases"/>
    <property type="match status" value="1"/>
</dbReference>
<dbReference type="AlphaFoldDB" id="W0DYV3"/>
<comment type="similarity">
    <text evidence="3">Belongs to the class I-like SAM-binding methyltransferase superfamily. Cx-SAM synthase family.</text>
</comment>
<dbReference type="InterPro" id="IPR029063">
    <property type="entry name" value="SAM-dependent_MTases_sf"/>
</dbReference>
<dbReference type="EC" id="2.1.3.-" evidence="3"/>
<dbReference type="RefSeq" id="WP_006460029.1">
    <property type="nucleotide sequence ID" value="NZ_CP007030.1"/>
</dbReference>
<evidence type="ECO:0000259" key="5">
    <source>
        <dbReference type="Pfam" id="PF13649"/>
    </source>
</evidence>
<evidence type="ECO:0000256" key="2">
    <source>
        <dbReference type="ARBA" id="ARBA00022691"/>
    </source>
</evidence>
<comment type="caution">
    <text evidence="3">Lacks conserved residue(s) required for the propagation of feature annotation.</text>
</comment>
<dbReference type="KEGG" id="tao:THIAE_10605"/>
<dbReference type="HAMAP" id="MF_01589">
    <property type="entry name" value="Cx_SAM_synthase"/>
    <property type="match status" value="1"/>
</dbReference>
<evidence type="ECO:0000256" key="3">
    <source>
        <dbReference type="HAMAP-Rule" id="MF_01589"/>
    </source>
</evidence>
<dbReference type="FunCoup" id="W0DYV3">
    <property type="interactions" value="50"/>
</dbReference>
<evidence type="ECO:0000256" key="1">
    <source>
        <dbReference type="ARBA" id="ARBA00022679"/>
    </source>
</evidence>
<dbReference type="Pfam" id="PF13649">
    <property type="entry name" value="Methyltransf_25"/>
    <property type="match status" value="1"/>
</dbReference>
<sequence length="244" mass="27456">MSANHKDTLFAQPHQGLKSFCFDEQVASVFPDMIERSVPSYGETLKGITELTRAFVRPNTRLYDLGCSLGAATLAMRRAVEDKPCNIIAVDNSTAMLAKAKDYLGNYHSSHQVEFVLDDMLKIDITNASVVVLNFTLQFIAPEQRITMLERIYDGLIPGGVLILSEKLINPQTQIQTQLETMHLQFKRNNGYSELEISQKRASLENVLISDSRETHLNRLKTVGFSAADSWLQHFQFASFLAIK</sequence>
<comment type="subunit">
    <text evidence="3">Homodimer.</text>
</comment>
<dbReference type="OrthoDB" id="9779941at2"/>
<gene>
    <name evidence="3" type="primary">cmoA</name>
    <name evidence="6" type="ORF">THIAE_10605</name>
</gene>
<dbReference type="CDD" id="cd02440">
    <property type="entry name" value="AdoMet_MTases"/>
    <property type="match status" value="1"/>
</dbReference>
<proteinExistence type="inferred from homology"/>
<dbReference type="GO" id="GO:0016743">
    <property type="term" value="F:carboxyl- or carbamoyltransferase activity"/>
    <property type="evidence" value="ECO:0007669"/>
    <property type="project" value="UniProtKB-UniRule"/>
</dbReference>
<keyword evidence="7" id="KW-1185">Reference proteome</keyword>
<organism evidence="6 7">
    <name type="scientific">Thiomicrospira aerophila AL3</name>
    <dbReference type="NCBI Taxonomy" id="717772"/>
    <lineage>
        <taxon>Bacteria</taxon>
        <taxon>Pseudomonadati</taxon>
        <taxon>Pseudomonadota</taxon>
        <taxon>Gammaproteobacteria</taxon>
        <taxon>Thiotrichales</taxon>
        <taxon>Piscirickettsiaceae</taxon>
        <taxon>Thiomicrospira</taxon>
    </lineage>
</organism>
<reference evidence="6 7" key="1">
    <citation type="submission" date="2013-12" db="EMBL/GenBank/DDBJ databases">
        <authorList>
            <consortium name="DOE Joint Genome Institute"/>
            <person name="Kappler U."/>
            <person name="Huntemann M."/>
            <person name="Han J."/>
            <person name="Chen A."/>
            <person name="Kyrpides N."/>
            <person name="Mavromatis K."/>
            <person name="Markowitz V."/>
            <person name="Palaniappan K."/>
            <person name="Ivanova N."/>
            <person name="Schaumberg A."/>
            <person name="Pati A."/>
            <person name="Liolios K."/>
            <person name="Nordberg H.P."/>
            <person name="Cantor M.N."/>
            <person name="Hua S.X."/>
            <person name="Woyke T."/>
        </authorList>
    </citation>
    <scope>NUCLEOTIDE SEQUENCE [LARGE SCALE GENOMIC DNA]</scope>
    <source>
        <strain evidence="7">AL2</strain>
    </source>
</reference>
<dbReference type="InterPro" id="IPR005271">
    <property type="entry name" value="CmoA"/>
</dbReference>
<evidence type="ECO:0000256" key="4">
    <source>
        <dbReference type="PIRSR" id="PIRSR006325-1"/>
    </source>
</evidence>
<feature type="domain" description="Methyltransferase" evidence="5">
    <location>
        <begin position="64"/>
        <end position="160"/>
    </location>
</feature>
<dbReference type="HOGENOM" id="CLU_078475_0_0_6"/>
<feature type="binding site" evidence="3 4">
    <location>
        <begin position="66"/>
        <end position="68"/>
    </location>
    <ligand>
        <name>S-adenosyl-L-methionine</name>
        <dbReference type="ChEBI" id="CHEBI:59789"/>
    </ligand>
</feature>
<dbReference type="EMBL" id="CP007030">
    <property type="protein sequence ID" value="AHF02154.1"/>
    <property type="molecule type" value="Genomic_DNA"/>
</dbReference>
<feature type="binding site" evidence="3 4">
    <location>
        <position position="41"/>
    </location>
    <ligand>
        <name>S-adenosyl-L-methionine</name>
        <dbReference type="ChEBI" id="CHEBI:59789"/>
    </ligand>
</feature>
<feature type="binding site" evidence="3 4">
    <location>
        <begin position="91"/>
        <end position="92"/>
    </location>
    <ligand>
        <name>S-adenosyl-L-methionine</name>
        <dbReference type="ChEBI" id="CHEBI:59789"/>
    </ligand>
</feature>
<dbReference type="PANTHER" id="PTHR43861">
    <property type="entry name" value="TRANS-ACONITATE 2-METHYLTRANSFERASE-RELATED"/>
    <property type="match status" value="1"/>
</dbReference>
<dbReference type="STRING" id="717772.THIAE_10605"/>
<comment type="catalytic activity">
    <reaction evidence="3">
        <text>prephenate + S-adenosyl-L-methionine = carboxy-S-adenosyl-L-methionine + 3-phenylpyruvate + H2O</text>
        <dbReference type="Rhea" id="RHEA:51692"/>
        <dbReference type="ChEBI" id="CHEBI:15377"/>
        <dbReference type="ChEBI" id="CHEBI:18005"/>
        <dbReference type="ChEBI" id="CHEBI:29934"/>
        <dbReference type="ChEBI" id="CHEBI:59789"/>
        <dbReference type="ChEBI" id="CHEBI:134278"/>
    </reaction>
</comment>
<accession>W0DYV3</accession>
<dbReference type="InterPro" id="IPR041698">
    <property type="entry name" value="Methyltransf_25"/>
</dbReference>
<dbReference type="Proteomes" id="UP000005380">
    <property type="component" value="Chromosome"/>
</dbReference>
<name>W0DYV3_9GAMM</name>
<dbReference type="InParanoid" id="W0DYV3"/>
<dbReference type="GO" id="GO:0032259">
    <property type="term" value="P:methylation"/>
    <property type="evidence" value="ECO:0007669"/>
    <property type="project" value="UniProtKB-KW"/>
</dbReference>
<dbReference type="eggNOG" id="COG4106">
    <property type="taxonomic scope" value="Bacteria"/>
</dbReference>
<dbReference type="PANTHER" id="PTHR43861:SF2">
    <property type="entry name" value="CARBOXY-S-ADENOSYL-L-METHIONINE SYNTHASE"/>
    <property type="match status" value="1"/>
</dbReference>
<dbReference type="PIRSF" id="PIRSF006325">
    <property type="entry name" value="MeTrfase_bac"/>
    <property type="match status" value="1"/>
</dbReference>
<dbReference type="GO" id="GO:1904047">
    <property type="term" value="F:S-adenosyl-L-methionine binding"/>
    <property type="evidence" value="ECO:0007669"/>
    <property type="project" value="UniProtKB-UniRule"/>
</dbReference>
<dbReference type="GO" id="GO:0008168">
    <property type="term" value="F:methyltransferase activity"/>
    <property type="evidence" value="ECO:0007669"/>
    <property type="project" value="UniProtKB-KW"/>
</dbReference>
<evidence type="ECO:0000313" key="6">
    <source>
        <dbReference type="EMBL" id="AHF02154.1"/>
    </source>
</evidence>
<feature type="binding site" evidence="3">
    <location>
        <position position="201"/>
    </location>
    <ligand>
        <name>S-adenosyl-L-methionine</name>
        <dbReference type="ChEBI" id="CHEBI:59789"/>
    </ligand>
</feature>
<evidence type="ECO:0000313" key="7">
    <source>
        <dbReference type="Proteomes" id="UP000005380"/>
    </source>
</evidence>
<dbReference type="NCBIfam" id="TIGR00740">
    <property type="entry name" value="carboxy-S-adenosyl-L-methionine synthase CmoA"/>
    <property type="match status" value="1"/>
</dbReference>